<evidence type="ECO:0000313" key="2">
    <source>
        <dbReference type="Proteomes" id="UP000663637"/>
    </source>
</evidence>
<dbReference type="Proteomes" id="UP000663637">
    <property type="component" value="Chromosome"/>
</dbReference>
<accession>A0ABX7KCF4</accession>
<dbReference type="EMBL" id="CP061510">
    <property type="protein sequence ID" value="QSB44846.1"/>
    <property type="molecule type" value="Genomic_DNA"/>
</dbReference>
<organism evidence="1 2">
    <name type="scientific">Tsuneonella flava</name>
    <dbReference type="NCBI Taxonomy" id="2055955"/>
    <lineage>
        <taxon>Bacteria</taxon>
        <taxon>Pseudomonadati</taxon>
        <taxon>Pseudomonadota</taxon>
        <taxon>Alphaproteobacteria</taxon>
        <taxon>Sphingomonadales</taxon>
        <taxon>Erythrobacteraceae</taxon>
        <taxon>Tsuneonella</taxon>
    </lineage>
</organism>
<name>A0ABX7KCF4_9SPHN</name>
<sequence length="136" mass="14796">MIDMAPPPASQQVMMYRSGDQWLLRIAGYRWIPEGGAATRRREIAILDADAEELASRITEADLNQLSQLPFYGPNALFCLHGTTLAVSIGVAGKMSSATQHSCAGKTKLNQLAAAFRQLALKYDPEFEGLLSGLLE</sequence>
<gene>
    <name evidence="1" type="ORF">IDJ81_01335</name>
</gene>
<keyword evidence="2" id="KW-1185">Reference proteome</keyword>
<evidence type="ECO:0000313" key="1">
    <source>
        <dbReference type="EMBL" id="QSB44846.1"/>
    </source>
</evidence>
<dbReference type="RefSeq" id="WP_102153825.1">
    <property type="nucleotide sequence ID" value="NZ_CP061510.1"/>
</dbReference>
<proteinExistence type="predicted"/>
<reference evidence="1 2" key="1">
    <citation type="submission" date="2020-09" db="EMBL/GenBank/DDBJ databases">
        <title>Complete genome sequence of altererythrobacter flavus SS-21NJ, isolated from Dongying oil sludge in Shandong province.</title>
        <authorList>
            <person name="Sun S."/>
            <person name="Zhang Z."/>
        </authorList>
    </citation>
    <scope>NUCLEOTIDE SEQUENCE [LARGE SCALE GENOMIC DNA]</scope>
    <source>
        <strain evidence="1 2">SS-21NJ</strain>
    </source>
</reference>
<protein>
    <submittedName>
        <fullName evidence="1">Uncharacterized protein</fullName>
    </submittedName>
</protein>